<organism evidence="1">
    <name type="scientific">hydrothermal vent metagenome</name>
    <dbReference type="NCBI Taxonomy" id="652676"/>
    <lineage>
        <taxon>unclassified sequences</taxon>
        <taxon>metagenomes</taxon>
        <taxon>ecological metagenomes</taxon>
    </lineage>
</organism>
<proteinExistence type="predicted"/>
<dbReference type="AlphaFoldDB" id="A0A1W1ELD4"/>
<accession>A0A1W1ELD4</accession>
<name>A0A1W1ELD4_9ZZZZ</name>
<evidence type="ECO:0008006" key="2">
    <source>
        <dbReference type="Google" id="ProtNLM"/>
    </source>
</evidence>
<sequence length="122" mass="12827">MIDESILENIGNVKGYIASGITTASGELIVSDTHKLKTDFSEVAATFNDIFADSHTVAGAMGLGIAKLMELQTESAVVLMSCSGEDSRIHLHGFAIFAKDGNITLAKMALKKIMPLAVDGLA</sequence>
<evidence type="ECO:0000313" key="1">
    <source>
        <dbReference type="EMBL" id="SHO81606.1"/>
    </source>
</evidence>
<dbReference type="EMBL" id="FRYL01000044">
    <property type="protein sequence ID" value="SHO81606.1"/>
    <property type="molecule type" value="Genomic_DNA"/>
</dbReference>
<protein>
    <recommendedName>
        <fullName evidence="2">Roadblock/LAMTOR2 domain-containing protein</fullName>
    </recommendedName>
</protein>
<gene>
    <name evidence="1" type="ORF">MNB_SV-15-153</name>
</gene>
<reference evidence="1" key="1">
    <citation type="submission" date="2016-10" db="EMBL/GenBank/DDBJ databases">
        <authorList>
            <person name="de Groot N.N."/>
        </authorList>
    </citation>
    <scope>NUCLEOTIDE SEQUENCE</scope>
</reference>